<dbReference type="Gene3D" id="1.10.10.60">
    <property type="entry name" value="Homeodomain-like"/>
    <property type="match status" value="2"/>
</dbReference>
<dbReference type="InterPro" id="IPR018060">
    <property type="entry name" value="HTH_AraC"/>
</dbReference>
<keyword evidence="4" id="KW-0804">Transcription</keyword>
<dbReference type="SUPFAM" id="SSF46689">
    <property type="entry name" value="Homeodomain-like"/>
    <property type="match status" value="2"/>
</dbReference>
<dbReference type="InterPro" id="IPR020449">
    <property type="entry name" value="Tscrpt_reg_AraC-type_HTH"/>
</dbReference>
<evidence type="ECO:0000256" key="4">
    <source>
        <dbReference type="ARBA" id="ARBA00023163"/>
    </source>
</evidence>
<dbReference type="InterPro" id="IPR050204">
    <property type="entry name" value="AraC_XylS_family_regulators"/>
</dbReference>
<dbReference type="Gene3D" id="2.60.120.280">
    <property type="entry name" value="Regulatory protein AraC"/>
    <property type="match status" value="1"/>
</dbReference>
<evidence type="ECO:0000259" key="5">
    <source>
        <dbReference type="PROSITE" id="PS01124"/>
    </source>
</evidence>
<keyword evidence="3" id="KW-0010">Activator</keyword>
<dbReference type="InterPro" id="IPR003313">
    <property type="entry name" value="AraC-bd"/>
</dbReference>
<sequence>MNADGLPGTAAPGDPAPPPGLVVVGRYDQLPGYGVNRPRGADSWLFTWTTGGQGRLRQGAAEARAGAGDLVVLAPGVRHEYAVGPGAPRWQFWWVHCQARPSWSPWLRPYDMGNGLFVVTPTPAALHDRVGSAFRRMLADARWTGAEPPPAAAPEDRVAVAHGTPARELALSSLEEIVLLTAATARTPSPPPGTDVRVRRAEALIAADPGAPHTVRSLAESVALSPSRFAHLFTRQLGQSPMRALREARLRHAARLLESTDLSVDRVAAASGFASPFHFSRVFRARYGVPPGAYRTGGSMVGT</sequence>
<name>A0ABP7I7V8_9ACTN</name>
<gene>
    <name evidence="6" type="ORF">GCM10022403_051900</name>
</gene>
<organism evidence="6 7">
    <name type="scientific">Streptomyces coacervatus</name>
    <dbReference type="NCBI Taxonomy" id="647381"/>
    <lineage>
        <taxon>Bacteria</taxon>
        <taxon>Bacillati</taxon>
        <taxon>Actinomycetota</taxon>
        <taxon>Actinomycetes</taxon>
        <taxon>Kitasatosporales</taxon>
        <taxon>Streptomycetaceae</taxon>
        <taxon>Streptomyces</taxon>
    </lineage>
</organism>
<keyword evidence="2" id="KW-0238">DNA-binding</keyword>
<dbReference type="InterPro" id="IPR037923">
    <property type="entry name" value="HTH-like"/>
</dbReference>
<reference evidence="7" key="1">
    <citation type="journal article" date="2019" name="Int. J. Syst. Evol. Microbiol.">
        <title>The Global Catalogue of Microorganisms (GCM) 10K type strain sequencing project: providing services to taxonomists for standard genome sequencing and annotation.</title>
        <authorList>
            <consortium name="The Broad Institute Genomics Platform"/>
            <consortium name="The Broad Institute Genome Sequencing Center for Infectious Disease"/>
            <person name="Wu L."/>
            <person name="Ma J."/>
        </authorList>
    </citation>
    <scope>NUCLEOTIDE SEQUENCE [LARGE SCALE GENOMIC DNA]</scope>
    <source>
        <strain evidence="7">JCM 17138</strain>
    </source>
</reference>
<feature type="domain" description="HTH araC/xylS-type" evidence="5">
    <location>
        <begin position="199"/>
        <end position="297"/>
    </location>
</feature>
<dbReference type="SUPFAM" id="SSF51215">
    <property type="entry name" value="Regulatory protein AraC"/>
    <property type="match status" value="1"/>
</dbReference>
<keyword evidence="7" id="KW-1185">Reference proteome</keyword>
<dbReference type="Pfam" id="PF02311">
    <property type="entry name" value="AraC_binding"/>
    <property type="match status" value="1"/>
</dbReference>
<dbReference type="Pfam" id="PF12833">
    <property type="entry name" value="HTH_18"/>
    <property type="match status" value="1"/>
</dbReference>
<dbReference type="Proteomes" id="UP001501009">
    <property type="component" value="Unassembled WGS sequence"/>
</dbReference>
<evidence type="ECO:0000256" key="2">
    <source>
        <dbReference type="ARBA" id="ARBA00023125"/>
    </source>
</evidence>
<evidence type="ECO:0000313" key="6">
    <source>
        <dbReference type="EMBL" id="GAA3811767.1"/>
    </source>
</evidence>
<dbReference type="SMART" id="SM00342">
    <property type="entry name" value="HTH_ARAC"/>
    <property type="match status" value="1"/>
</dbReference>
<dbReference type="EMBL" id="BAABDE010000020">
    <property type="protein sequence ID" value="GAA3811767.1"/>
    <property type="molecule type" value="Genomic_DNA"/>
</dbReference>
<evidence type="ECO:0000256" key="1">
    <source>
        <dbReference type="ARBA" id="ARBA00023015"/>
    </source>
</evidence>
<protein>
    <recommendedName>
        <fullName evidence="5">HTH araC/xylS-type domain-containing protein</fullName>
    </recommendedName>
</protein>
<proteinExistence type="predicted"/>
<comment type="caution">
    <text evidence="6">The sequence shown here is derived from an EMBL/GenBank/DDBJ whole genome shotgun (WGS) entry which is preliminary data.</text>
</comment>
<evidence type="ECO:0000313" key="7">
    <source>
        <dbReference type="Proteomes" id="UP001501009"/>
    </source>
</evidence>
<dbReference type="InterPro" id="IPR018062">
    <property type="entry name" value="HTH_AraC-typ_CS"/>
</dbReference>
<evidence type="ECO:0000256" key="3">
    <source>
        <dbReference type="ARBA" id="ARBA00023159"/>
    </source>
</evidence>
<dbReference type="PRINTS" id="PR00032">
    <property type="entry name" value="HTHARAC"/>
</dbReference>
<dbReference type="PROSITE" id="PS00041">
    <property type="entry name" value="HTH_ARAC_FAMILY_1"/>
    <property type="match status" value="1"/>
</dbReference>
<dbReference type="PROSITE" id="PS01124">
    <property type="entry name" value="HTH_ARAC_FAMILY_2"/>
    <property type="match status" value="1"/>
</dbReference>
<keyword evidence="1" id="KW-0805">Transcription regulation</keyword>
<dbReference type="PANTHER" id="PTHR46796">
    <property type="entry name" value="HTH-TYPE TRANSCRIPTIONAL ACTIVATOR RHAS-RELATED"/>
    <property type="match status" value="1"/>
</dbReference>
<dbReference type="InterPro" id="IPR009057">
    <property type="entry name" value="Homeodomain-like_sf"/>
</dbReference>
<accession>A0ABP7I7V8</accession>